<protein>
    <recommendedName>
        <fullName evidence="3">Helix-turn-helix domain-containing protein</fullName>
    </recommendedName>
</protein>
<dbReference type="AlphaFoldDB" id="A0AAJ1WSP3"/>
<gene>
    <name evidence="1" type="ORF">J2Z48_001766</name>
</gene>
<dbReference type="Proteomes" id="UP001238450">
    <property type="component" value="Unassembled WGS sequence"/>
</dbReference>
<dbReference type="EMBL" id="JAUSUV010000007">
    <property type="protein sequence ID" value="MDQ0417593.1"/>
    <property type="molecule type" value="Genomic_DNA"/>
</dbReference>
<evidence type="ECO:0000313" key="1">
    <source>
        <dbReference type="EMBL" id="MDQ0417593.1"/>
    </source>
</evidence>
<organism evidence="1 2">
    <name type="scientific">Croceifilum oryzae</name>
    <dbReference type="NCBI Taxonomy" id="1553429"/>
    <lineage>
        <taxon>Bacteria</taxon>
        <taxon>Bacillati</taxon>
        <taxon>Bacillota</taxon>
        <taxon>Bacilli</taxon>
        <taxon>Bacillales</taxon>
        <taxon>Thermoactinomycetaceae</taxon>
        <taxon>Croceifilum</taxon>
    </lineage>
</organism>
<evidence type="ECO:0008006" key="3">
    <source>
        <dbReference type="Google" id="ProtNLM"/>
    </source>
</evidence>
<accession>A0AAJ1WSP3</accession>
<reference evidence="1 2" key="1">
    <citation type="submission" date="2023-07" db="EMBL/GenBank/DDBJ databases">
        <title>Genomic Encyclopedia of Type Strains, Phase IV (KMG-IV): sequencing the most valuable type-strain genomes for metagenomic binning, comparative biology and taxonomic classification.</title>
        <authorList>
            <person name="Goeker M."/>
        </authorList>
    </citation>
    <scope>NUCLEOTIDE SEQUENCE [LARGE SCALE GENOMIC DNA]</scope>
    <source>
        <strain evidence="1 2">DSM 46876</strain>
    </source>
</reference>
<sequence>MDLVDAARRTGLSYSHIQRCAGDGKLRTITKRRLRFTTEEWVDTWKTLLEESKRTIF</sequence>
<evidence type="ECO:0000313" key="2">
    <source>
        <dbReference type="Proteomes" id="UP001238450"/>
    </source>
</evidence>
<proteinExistence type="predicted"/>
<comment type="caution">
    <text evidence="1">The sequence shown here is derived from an EMBL/GenBank/DDBJ whole genome shotgun (WGS) entry which is preliminary data.</text>
</comment>
<dbReference type="RefSeq" id="WP_307252737.1">
    <property type="nucleotide sequence ID" value="NZ_JAUSUV010000007.1"/>
</dbReference>
<name>A0AAJ1WSP3_9BACL</name>
<keyword evidence="2" id="KW-1185">Reference proteome</keyword>